<organism evidence="5 6">
    <name type="scientific">Luteibacter sahnii</name>
    <dbReference type="NCBI Taxonomy" id="3021977"/>
    <lineage>
        <taxon>Bacteria</taxon>
        <taxon>Pseudomonadati</taxon>
        <taxon>Pseudomonadota</taxon>
        <taxon>Gammaproteobacteria</taxon>
        <taxon>Lysobacterales</taxon>
        <taxon>Rhodanobacteraceae</taxon>
        <taxon>Luteibacter</taxon>
    </lineage>
</organism>
<dbReference type="InterPro" id="IPR006311">
    <property type="entry name" value="TAT_signal"/>
</dbReference>
<dbReference type="InterPro" id="IPR012939">
    <property type="entry name" value="Glyco_hydro_92"/>
</dbReference>
<dbReference type="EC" id="3.2.1.-" evidence="5"/>
<proteinExistence type="predicted"/>
<dbReference type="InterPro" id="IPR041371">
    <property type="entry name" value="GH92_N"/>
</dbReference>
<dbReference type="InterPro" id="IPR050883">
    <property type="entry name" value="PNGase"/>
</dbReference>
<evidence type="ECO:0000313" key="5">
    <source>
        <dbReference type="EMBL" id="MDF4024933.1"/>
    </source>
</evidence>
<dbReference type="SUPFAM" id="SSF48208">
    <property type="entry name" value="Six-hairpin glycosidases"/>
    <property type="match status" value="1"/>
</dbReference>
<reference evidence="5 6" key="1">
    <citation type="journal article" date="2024" name="Curr. Microbiol.">
        <title>Luteibacter sahnii sp. nov., A Novel Yellow-Colored Xanthomonadin Pigment Producing Probiotic Bacterium from Healthy Rice Seed Microbiome.</title>
        <authorList>
            <person name="Jaiswal G."/>
            <person name="Rana R."/>
            <person name="Nayak P.K."/>
            <person name="Chouhan R."/>
            <person name="Gandhi S.G."/>
            <person name="Patel H.K."/>
            <person name="Patil P.B."/>
        </authorList>
    </citation>
    <scope>NUCLEOTIDE SEQUENCE [LARGE SCALE GENOMIC DNA]</scope>
    <source>
        <strain evidence="5 6">PPL201</strain>
    </source>
</reference>
<protein>
    <submittedName>
        <fullName evidence="5">GH92 family glycosyl hydrolase</fullName>
        <ecNumber evidence="5">3.2.1.-</ecNumber>
    </submittedName>
</protein>
<evidence type="ECO:0000313" key="6">
    <source>
        <dbReference type="Proteomes" id="UP001528850"/>
    </source>
</evidence>
<feature type="signal peptide" evidence="2">
    <location>
        <begin position="1"/>
        <end position="27"/>
    </location>
</feature>
<keyword evidence="5" id="KW-0326">Glycosidase</keyword>
<feature type="compositionally biased region" description="Basic and acidic residues" evidence="1">
    <location>
        <begin position="790"/>
        <end position="801"/>
    </location>
</feature>
<feature type="domain" description="Glycosyl hydrolase family 92" evidence="3">
    <location>
        <begin position="322"/>
        <end position="788"/>
    </location>
</feature>
<dbReference type="InterPro" id="IPR005887">
    <property type="entry name" value="GH92_a_mannosidase_put"/>
</dbReference>
<dbReference type="InterPro" id="IPR014718">
    <property type="entry name" value="GH-type_carb-bd"/>
</dbReference>
<dbReference type="EMBL" id="JARJJS010000002">
    <property type="protein sequence ID" value="MDF4024933.1"/>
    <property type="molecule type" value="Genomic_DNA"/>
</dbReference>
<evidence type="ECO:0000259" key="3">
    <source>
        <dbReference type="Pfam" id="PF07971"/>
    </source>
</evidence>
<comment type="caution">
    <text evidence="5">The sequence shown here is derived from an EMBL/GenBank/DDBJ whole genome shotgun (WGS) entry which is preliminary data.</text>
</comment>
<keyword evidence="2" id="KW-0732">Signal</keyword>
<feature type="region of interest" description="Disordered" evidence="1">
    <location>
        <begin position="789"/>
        <end position="812"/>
    </location>
</feature>
<keyword evidence="6" id="KW-1185">Reference proteome</keyword>
<dbReference type="NCBIfam" id="TIGR01180">
    <property type="entry name" value="aman2_put"/>
    <property type="match status" value="1"/>
</dbReference>
<dbReference type="Gene3D" id="2.70.98.10">
    <property type="match status" value="1"/>
</dbReference>
<keyword evidence="5" id="KW-0378">Hydrolase</keyword>
<gene>
    <name evidence="5" type="ORF">P3W24_08165</name>
</gene>
<dbReference type="GO" id="GO:0016798">
    <property type="term" value="F:hydrolase activity, acting on glycosyl bonds"/>
    <property type="evidence" value="ECO:0007669"/>
    <property type="project" value="UniProtKB-KW"/>
</dbReference>
<dbReference type="PANTHER" id="PTHR12143">
    <property type="entry name" value="PEPTIDE N-GLYCANASE PNGASE -RELATED"/>
    <property type="match status" value="1"/>
</dbReference>
<dbReference type="PANTHER" id="PTHR12143:SF39">
    <property type="entry name" value="SECRETED PROTEIN"/>
    <property type="match status" value="1"/>
</dbReference>
<dbReference type="Gene3D" id="3.30.2080.10">
    <property type="entry name" value="GH92 mannosidase domain"/>
    <property type="match status" value="1"/>
</dbReference>
<dbReference type="Gene3D" id="1.20.1050.60">
    <property type="entry name" value="alpha-1,2-mannosidase"/>
    <property type="match status" value="1"/>
</dbReference>
<sequence>MVTRRRFLQGMAAATAVGQLGSLSALAHGVQQAMEPASAGPGAAANRVLGYVDVFVGSGGHGHTYPGATRPFGMVQLSPDTNNAQWDGCSGYHQGDGSIMGFSHTHLSGTGASDMLDVLVMPAMGPVLLQPGDRDFDGVNYVSRFDAKKAGGEKPEKGYKTGVKGYRSHYTGEQAHPGYYRVKLTKHDILAELTATLRAGIHRYTFDKDGDAHLLVDFAHGYQDDPREPTRLSDVEMRLVGNDTLVGGRRVWQWASGRVIYFAMKLSRAPTSVTLYSDDKALPAGSTEVKGDNLKAALHFDHASKAPLLVKVGISGVDIDGAMRNLDGEIPGWDFDGVRAAAEAEWVAELSKIRMESSSDKVNRLFYSSLYHTMLAPTVFSDIDGRYRGMDKAVHTLPAGRHNYSTYSLWDTYRAAHPLYTLYQSDRVPDIVDGLVRLAVESPSGAPVWPLQGIETVCMIGYHSAVVVAEAQAKGFKGIDYAKGWPVFRRRAMQDDYFGLGYYRQLGYIPSDKEGEAVSKTLEYAYDDWAVASMADALGHAEEAAALRKRSQNYANVFDKTTQFSRPRDAAGQWIEPFDPIAIGHSSRWRDFTESNAWQATFLNQHDVYNYMALFGGEDAFEKKLDGLFNADPTLPDNAPPDIAGMVGQYAFGNEPGHHMPYLYAYSGSHYKAQARVRMLLDTMYLPEPDGLPGNEDCGQMSAWYIMSAMGLYSVDPVSTNYVFGSPIVDRAQIDVGGGRTLTIETKNNGEGRPYIQSVTWNGQPWTKSWISHAELVAGGTLSFTMGETPNKDFGKARADRPPSYGAPAPAA</sequence>
<dbReference type="InterPro" id="IPR008928">
    <property type="entry name" value="6-hairpin_glycosidase_sf"/>
</dbReference>
<dbReference type="PROSITE" id="PS51318">
    <property type="entry name" value="TAT"/>
    <property type="match status" value="1"/>
</dbReference>
<evidence type="ECO:0000259" key="4">
    <source>
        <dbReference type="Pfam" id="PF17678"/>
    </source>
</evidence>
<feature type="chain" id="PRO_5046390319" evidence="2">
    <location>
        <begin position="28"/>
        <end position="812"/>
    </location>
</feature>
<dbReference type="Pfam" id="PF17678">
    <property type="entry name" value="Glyco_hydro_92N"/>
    <property type="match status" value="1"/>
</dbReference>
<accession>A0ABT6BA21</accession>
<dbReference type="Pfam" id="PF07971">
    <property type="entry name" value="Glyco_hydro_92"/>
    <property type="match status" value="1"/>
</dbReference>
<dbReference type="Proteomes" id="UP001528850">
    <property type="component" value="Unassembled WGS sequence"/>
</dbReference>
<dbReference type="Gene3D" id="1.20.1610.10">
    <property type="entry name" value="alpha-1,2-mannosidases domains"/>
    <property type="match status" value="1"/>
</dbReference>
<evidence type="ECO:0000256" key="2">
    <source>
        <dbReference type="SAM" id="SignalP"/>
    </source>
</evidence>
<name>A0ABT6BA21_9GAMM</name>
<feature type="domain" description="Glycosyl hydrolase family 92 N-terminal" evidence="4">
    <location>
        <begin position="51"/>
        <end position="315"/>
    </location>
</feature>
<evidence type="ECO:0000256" key="1">
    <source>
        <dbReference type="SAM" id="MobiDB-lite"/>
    </source>
</evidence>